<proteinExistence type="predicted"/>
<reference evidence="2 3" key="1">
    <citation type="journal article" date="2019" name="Sci. Rep.">
        <title>Orb-weaving spider Araneus ventricosus genome elucidates the spidroin gene catalogue.</title>
        <authorList>
            <person name="Kono N."/>
            <person name="Nakamura H."/>
            <person name="Ohtoshi R."/>
            <person name="Moran D.A.P."/>
            <person name="Shinohara A."/>
            <person name="Yoshida Y."/>
            <person name="Fujiwara M."/>
            <person name="Mori M."/>
            <person name="Tomita M."/>
            <person name="Arakawa K."/>
        </authorList>
    </citation>
    <scope>NUCLEOTIDE SEQUENCE [LARGE SCALE GENOMIC DNA]</scope>
</reference>
<sequence>MRYNDANITDEMKEKTFIIASAKNPKTPTSLPQNQGPRECRKRQKPVAISAENKKLHRRDCFQVHERTIRLTPSRNLLIKPLCPSSSGGRRGHQIPLDRGIH</sequence>
<feature type="region of interest" description="Disordered" evidence="1">
    <location>
        <begin position="23"/>
        <end position="46"/>
    </location>
</feature>
<comment type="caution">
    <text evidence="2">The sequence shown here is derived from an EMBL/GenBank/DDBJ whole genome shotgun (WGS) entry which is preliminary data.</text>
</comment>
<evidence type="ECO:0000313" key="3">
    <source>
        <dbReference type="Proteomes" id="UP000499080"/>
    </source>
</evidence>
<dbReference type="AlphaFoldDB" id="A0A4Y2KEW0"/>
<gene>
    <name evidence="2" type="ORF">AVEN_141831_1</name>
</gene>
<dbReference type="EMBL" id="BGPR01004504">
    <property type="protein sequence ID" value="GBN00286.1"/>
    <property type="molecule type" value="Genomic_DNA"/>
</dbReference>
<evidence type="ECO:0000256" key="1">
    <source>
        <dbReference type="SAM" id="MobiDB-lite"/>
    </source>
</evidence>
<name>A0A4Y2KEW0_ARAVE</name>
<protein>
    <submittedName>
        <fullName evidence="2">Uncharacterized protein</fullName>
    </submittedName>
</protein>
<dbReference type="Proteomes" id="UP000499080">
    <property type="component" value="Unassembled WGS sequence"/>
</dbReference>
<organism evidence="2 3">
    <name type="scientific">Araneus ventricosus</name>
    <name type="common">Orbweaver spider</name>
    <name type="synonym">Epeira ventricosa</name>
    <dbReference type="NCBI Taxonomy" id="182803"/>
    <lineage>
        <taxon>Eukaryota</taxon>
        <taxon>Metazoa</taxon>
        <taxon>Ecdysozoa</taxon>
        <taxon>Arthropoda</taxon>
        <taxon>Chelicerata</taxon>
        <taxon>Arachnida</taxon>
        <taxon>Araneae</taxon>
        <taxon>Araneomorphae</taxon>
        <taxon>Entelegynae</taxon>
        <taxon>Araneoidea</taxon>
        <taxon>Araneidae</taxon>
        <taxon>Araneus</taxon>
    </lineage>
</organism>
<feature type="compositionally biased region" description="Polar residues" evidence="1">
    <location>
        <begin position="24"/>
        <end position="36"/>
    </location>
</feature>
<keyword evidence="3" id="KW-1185">Reference proteome</keyword>
<feature type="region of interest" description="Disordered" evidence="1">
    <location>
        <begin position="82"/>
        <end position="102"/>
    </location>
</feature>
<accession>A0A4Y2KEW0</accession>
<evidence type="ECO:0000313" key="2">
    <source>
        <dbReference type="EMBL" id="GBN00286.1"/>
    </source>
</evidence>